<comment type="caution">
    <text evidence="1">The sequence shown here is derived from an EMBL/GenBank/DDBJ whole genome shotgun (WGS) entry which is preliminary data.</text>
</comment>
<dbReference type="EMBL" id="JABDYF010000003">
    <property type="protein sequence ID" value="MBX5089392.1"/>
    <property type="molecule type" value="Genomic_DNA"/>
</dbReference>
<gene>
    <name evidence="1" type="ORF">HJB60_09430</name>
</gene>
<name>A0ABS7IBX4_9HYPH</name>
<sequence>MTEKFAALKSGDWLDFIGNKNPKCPHCGHDYDIQHNEAWHLYDENGPHDLECWFCEEQFKVSSSASWSFSTDEQEDAE</sequence>
<dbReference type="Proteomes" id="UP000770629">
    <property type="component" value="Unassembled WGS sequence"/>
</dbReference>
<accession>A0ABS7IBX4</accession>
<reference evidence="1 2" key="1">
    <citation type="submission" date="2020-04" db="EMBL/GenBank/DDBJ databases">
        <title>Global-level population genomics: horizontal gene transfer, symbiosis and evolution in Rhizobia.</title>
        <authorList>
            <person name="Gai Y."/>
        </authorList>
    </citation>
    <scope>NUCLEOTIDE SEQUENCE [LARGE SCALE GENOMIC DNA]</scope>
    <source>
        <strain evidence="1 2">BLR33</strain>
    </source>
</reference>
<evidence type="ECO:0000313" key="2">
    <source>
        <dbReference type="Proteomes" id="UP000770629"/>
    </source>
</evidence>
<proteinExistence type="predicted"/>
<organism evidence="1 2">
    <name type="scientific">Rhizobium lentis</name>
    <dbReference type="NCBI Taxonomy" id="1138194"/>
    <lineage>
        <taxon>Bacteria</taxon>
        <taxon>Pseudomonadati</taxon>
        <taxon>Pseudomonadota</taxon>
        <taxon>Alphaproteobacteria</taxon>
        <taxon>Hyphomicrobiales</taxon>
        <taxon>Rhizobiaceae</taxon>
        <taxon>Rhizobium/Agrobacterium group</taxon>
        <taxon>Rhizobium</taxon>
    </lineage>
</organism>
<protein>
    <submittedName>
        <fullName evidence="1">Uncharacterized protein</fullName>
    </submittedName>
</protein>
<evidence type="ECO:0000313" key="1">
    <source>
        <dbReference type="EMBL" id="MBX5089392.1"/>
    </source>
</evidence>
<keyword evidence="2" id="KW-1185">Reference proteome</keyword>
<dbReference type="RefSeq" id="WP_221119273.1">
    <property type="nucleotide sequence ID" value="NZ_JABDYF010000003.1"/>
</dbReference>